<evidence type="ECO:0000256" key="2">
    <source>
        <dbReference type="ARBA" id="ARBA00022730"/>
    </source>
</evidence>
<dbReference type="Gene3D" id="3.30.420.100">
    <property type="match status" value="1"/>
</dbReference>
<keyword evidence="10" id="KW-1185">Reference proteome</keyword>
<name>A0A5E6MBV2_9BACT</name>
<reference evidence="9 10" key="1">
    <citation type="submission" date="2019-09" db="EMBL/GenBank/DDBJ databases">
        <authorList>
            <person name="Cremers G."/>
        </authorList>
    </citation>
    <scope>NUCLEOTIDE SEQUENCE [LARGE SCALE GENOMIC DNA]</scope>
    <source>
        <strain evidence="9">4A</strain>
    </source>
</reference>
<dbReference type="CDD" id="cd00432">
    <property type="entry name" value="Ribosomal_L18_L5e"/>
    <property type="match status" value="1"/>
</dbReference>
<keyword evidence="2 7" id="KW-0699">rRNA-binding</keyword>
<gene>
    <name evidence="7 9" type="primary">rplR</name>
    <name evidence="9" type="ORF">MAMT_01376</name>
</gene>
<keyword evidence="3 7" id="KW-0694">RNA-binding</keyword>
<dbReference type="SUPFAM" id="SSF53137">
    <property type="entry name" value="Translational machinery components"/>
    <property type="match status" value="1"/>
</dbReference>
<comment type="subunit">
    <text evidence="7">Part of the 50S ribosomal subunit; part of the 5S rRNA/L5/L18/L25 subcomplex. Contacts the 5S and 23S rRNAs.</text>
</comment>
<dbReference type="InterPro" id="IPR057268">
    <property type="entry name" value="Ribosomal_L18"/>
</dbReference>
<dbReference type="GO" id="GO:0008097">
    <property type="term" value="F:5S rRNA binding"/>
    <property type="evidence" value="ECO:0007669"/>
    <property type="project" value="TreeGrafter"/>
</dbReference>
<evidence type="ECO:0000313" key="10">
    <source>
        <dbReference type="Proteomes" id="UP000334923"/>
    </source>
</evidence>
<dbReference type="GO" id="GO:0003735">
    <property type="term" value="F:structural constituent of ribosome"/>
    <property type="evidence" value="ECO:0007669"/>
    <property type="project" value="InterPro"/>
</dbReference>
<keyword evidence="5 7" id="KW-0687">Ribonucleoprotein</keyword>
<comment type="function">
    <text evidence="7">This is one of the proteins that bind and probably mediate the attachment of the 5S RNA into the large ribosomal subunit, where it forms part of the central protuberance.</text>
</comment>
<keyword evidence="4 7" id="KW-0689">Ribosomal protein</keyword>
<accession>A0A5E6MBV2</accession>
<evidence type="ECO:0000256" key="8">
    <source>
        <dbReference type="SAM" id="MobiDB-lite"/>
    </source>
</evidence>
<dbReference type="Proteomes" id="UP000334923">
    <property type="component" value="Unassembled WGS sequence"/>
</dbReference>
<dbReference type="OrthoDB" id="9810939at2"/>
<evidence type="ECO:0000256" key="4">
    <source>
        <dbReference type="ARBA" id="ARBA00022980"/>
    </source>
</evidence>
<evidence type="ECO:0000313" key="9">
    <source>
        <dbReference type="EMBL" id="VVM06718.1"/>
    </source>
</evidence>
<comment type="similarity">
    <text evidence="1 7">Belongs to the universal ribosomal protein uL18 family.</text>
</comment>
<dbReference type="RefSeq" id="WP_142660227.1">
    <property type="nucleotide sequence ID" value="NZ_CABFVA020000073.1"/>
</dbReference>
<feature type="region of interest" description="Disordered" evidence="8">
    <location>
        <begin position="1"/>
        <end position="26"/>
    </location>
</feature>
<evidence type="ECO:0000256" key="5">
    <source>
        <dbReference type="ARBA" id="ARBA00023274"/>
    </source>
</evidence>
<dbReference type="PANTHER" id="PTHR12899:SF3">
    <property type="entry name" value="LARGE RIBOSOMAL SUBUNIT PROTEIN UL18M"/>
    <property type="match status" value="1"/>
</dbReference>
<proteinExistence type="inferred from homology"/>
<dbReference type="HAMAP" id="MF_01337_B">
    <property type="entry name" value="Ribosomal_uL18_B"/>
    <property type="match status" value="1"/>
</dbReference>
<dbReference type="PANTHER" id="PTHR12899">
    <property type="entry name" value="39S RIBOSOMAL PROTEIN L18, MITOCHONDRIAL"/>
    <property type="match status" value="1"/>
</dbReference>
<protein>
    <recommendedName>
        <fullName evidence="6 7">Large ribosomal subunit protein uL18</fullName>
    </recommendedName>
</protein>
<evidence type="ECO:0000256" key="6">
    <source>
        <dbReference type="ARBA" id="ARBA00035197"/>
    </source>
</evidence>
<dbReference type="NCBIfam" id="TIGR00060">
    <property type="entry name" value="L18_bact"/>
    <property type="match status" value="1"/>
</dbReference>
<dbReference type="AlphaFoldDB" id="A0A5E6MBV2"/>
<organism evidence="9 10">
    <name type="scientific">Methylacidimicrobium tartarophylax</name>
    <dbReference type="NCBI Taxonomy" id="1041768"/>
    <lineage>
        <taxon>Bacteria</taxon>
        <taxon>Pseudomonadati</taxon>
        <taxon>Verrucomicrobiota</taxon>
        <taxon>Methylacidimicrobium</taxon>
    </lineage>
</organism>
<dbReference type="InterPro" id="IPR005484">
    <property type="entry name" value="Ribosomal_uL18_bac/plant/anim"/>
</dbReference>
<feature type="compositionally biased region" description="Basic and acidic residues" evidence="8">
    <location>
        <begin position="1"/>
        <end position="10"/>
    </location>
</feature>
<dbReference type="FunFam" id="3.30.420.100:FF:000001">
    <property type="entry name" value="50S ribosomal protein L18"/>
    <property type="match status" value="1"/>
</dbReference>
<dbReference type="InterPro" id="IPR004389">
    <property type="entry name" value="Ribosomal_uL18_bac-type"/>
</dbReference>
<sequence length="117" mass="13131">MRQGRREMRDRRHRRTRRKVVGSGERPRLSVHFSGQHIYAQVIDDREGKTLAFVSTRRKDLGGLRANVAGASKVGVCLAEEAKQKGIQKVVFDRGGFLYHGKVEALANAAREAGLEF</sequence>
<evidence type="ECO:0000256" key="7">
    <source>
        <dbReference type="HAMAP-Rule" id="MF_01337"/>
    </source>
</evidence>
<dbReference type="GO" id="GO:0006412">
    <property type="term" value="P:translation"/>
    <property type="evidence" value="ECO:0007669"/>
    <property type="project" value="UniProtKB-UniRule"/>
</dbReference>
<feature type="compositionally biased region" description="Basic residues" evidence="8">
    <location>
        <begin position="11"/>
        <end position="20"/>
    </location>
</feature>
<dbReference type="Pfam" id="PF00861">
    <property type="entry name" value="Ribosomal_L18p"/>
    <property type="match status" value="1"/>
</dbReference>
<dbReference type="GO" id="GO:0022625">
    <property type="term" value="C:cytosolic large ribosomal subunit"/>
    <property type="evidence" value="ECO:0007669"/>
    <property type="project" value="TreeGrafter"/>
</dbReference>
<evidence type="ECO:0000256" key="1">
    <source>
        <dbReference type="ARBA" id="ARBA00007116"/>
    </source>
</evidence>
<dbReference type="EMBL" id="CABFVA020000073">
    <property type="protein sequence ID" value="VVM06718.1"/>
    <property type="molecule type" value="Genomic_DNA"/>
</dbReference>
<evidence type="ECO:0000256" key="3">
    <source>
        <dbReference type="ARBA" id="ARBA00022884"/>
    </source>
</evidence>